<dbReference type="AlphaFoldDB" id="A0A8H3Z316"/>
<dbReference type="InterPro" id="IPR052895">
    <property type="entry name" value="HetReg/Transcr_Mod"/>
</dbReference>
<dbReference type="EMBL" id="WNWS01000090">
    <property type="protein sequence ID" value="KAE9981368.1"/>
    <property type="molecule type" value="Genomic_DNA"/>
</dbReference>
<feature type="domain" description="Heterokaryon incompatibility" evidence="1">
    <location>
        <begin position="49"/>
        <end position="186"/>
    </location>
</feature>
<evidence type="ECO:0000313" key="2">
    <source>
        <dbReference type="EMBL" id="KAE9981368.1"/>
    </source>
</evidence>
<name>A0A8H3Z316_VENIN</name>
<dbReference type="InterPro" id="IPR010730">
    <property type="entry name" value="HET"/>
</dbReference>
<evidence type="ECO:0000259" key="1">
    <source>
        <dbReference type="Pfam" id="PF06985"/>
    </source>
</evidence>
<evidence type="ECO:0000313" key="3">
    <source>
        <dbReference type="Proteomes" id="UP000447873"/>
    </source>
</evidence>
<gene>
    <name evidence="2" type="ORF">EG328_011718</name>
</gene>
<dbReference type="PANTHER" id="PTHR24148">
    <property type="entry name" value="ANKYRIN REPEAT DOMAIN-CONTAINING PROTEIN 39 HOMOLOG-RELATED"/>
    <property type="match status" value="1"/>
</dbReference>
<sequence>MDSSTSSELYKYTTLRFREIRLLRIQPDSQPGDIRFEIQVYGIDTCPPYTALSYTWGDSGNEKNITIQGKQFLIRQNLACFLDTEVLKRNQGVEHHVKDLFWIDQVSIDQSNNEERGSQVGMMRQIYSGADLVLAWVGEATYNSHLAMEILQGNMSIRREFNDSEIRAISDFGFRSYWSRIWIIQEVVLANKLTILCGPRSLESTTIQIWNVEYSAVILAVMPTRMIDVLGLRVKTRKRTLLDLLLYSYSHRASEPKDKVFGLLGLATKEDGTIPDYVIDYSQSKEEILDSVGEAFRGPDDEDANRSLAMNLAHTLRLKIKLDLDGRRLRNREDRAGNQVARHVDISVPQQIRQTNQDIKSIVPCSPQEPDSQIR</sequence>
<dbReference type="PANTHER" id="PTHR24148:SF73">
    <property type="entry name" value="HET DOMAIN PROTEIN (AFU_ORTHOLOGUE AFUA_8G01020)"/>
    <property type="match status" value="1"/>
</dbReference>
<reference evidence="2 3" key="1">
    <citation type="submission" date="2018-12" db="EMBL/GenBank/DDBJ databases">
        <title>Venturia inaequalis Genome Resource.</title>
        <authorList>
            <person name="Lichtner F.J."/>
        </authorList>
    </citation>
    <scope>NUCLEOTIDE SEQUENCE [LARGE SCALE GENOMIC DNA]</scope>
    <source>
        <strain evidence="2 3">120213</strain>
    </source>
</reference>
<organism evidence="2 3">
    <name type="scientific">Venturia inaequalis</name>
    <name type="common">Apple scab fungus</name>
    <dbReference type="NCBI Taxonomy" id="5025"/>
    <lineage>
        <taxon>Eukaryota</taxon>
        <taxon>Fungi</taxon>
        <taxon>Dikarya</taxon>
        <taxon>Ascomycota</taxon>
        <taxon>Pezizomycotina</taxon>
        <taxon>Dothideomycetes</taxon>
        <taxon>Pleosporomycetidae</taxon>
        <taxon>Venturiales</taxon>
        <taxon>Venturiaceae</taxon>
        <taxon>Venturia</taxon>
    </lineage>
</organism>
<protein>
    <recommendedName>
        <fullName evidence="1">Heterokaryon incompatibility domain-containing protein</fullName>
    </recommendedName>
</protein>
<dbReference type="Proteomes" id="UP000447873">
    <property type="component" value="Unassembled WGS sequence"/>
</dbReference>
<comment type="caution">
    <text evidence="2">The sequence shown here is derived from an EMBL/GenBank/DDBJ whole genome shotgun (WGS) entry which is preliminary data.</text>
</comment>
<dbReference type="Pfam" id="PF06985">
    <property type="entry name" value="HET"/>
    <property type="match status" value="1"/>
</dbReference>
<accession>A0A8H3Z316</accession>
<proteinExistence type="predicted"/>